<accession>A0ABQ9I0A2</accession>
<sequence length="499" mass="55770">MKTYINLSLHGHPDALMNPWKIPDCFATCRNTVTEGARLPLGLHTQVHSNVSSNKILVDSNQGCSGAGIVLPIAAAMAFHNSRKGIPREKHTRNSGLHSIPSFAYILDHIVPSVMERRECSSPQSPGEVGSASLMDHTHESVQRGRYSPRQPPTGAGNARLIHSSLAHFYFALLANPVVYISLHCTASFVSPNRRDTTALQRGHSSHNRNCNNSLRKCEVQKSLPRVAIEDEYAKKRADIGVVFLIRPSPREDRRDGISRFPSKQHRSPGCMNKPQKGNFQPIQVISEAQFSRADQWQPYWFCRHRVSQNDTRDPGSEPGPSLLAHISNWLSPDHRILNNTQVKHESYIANSSHTGQQNGVTGQQNAGTLFDNQVLVTYYPADRPANRRTFRSIRESSDQQKAYCVLHLAKTGSITVAQRHLHASFGNNPPSRRNICRWYIQFEETGPVCKKNITGQPRVNNETVDSIRKLLVGSLQKIYASCKLSTAVVPEKRLACYS</sequence>
<protein>
    <recommendedName>
        <fullName evidence="4">Mos1 transposase HTH domain-containing protein</fullName>
    </recommendedName>
</protein>
<dbReference type="Proteomes" id="UP001159363">
    <property type="component" value="Chromosome 3"/>
</dbReference>
<evidence type="ECO:0000256" key="1">
    <source>
        <dbReference type="SAM" id="MobiDB-lite"/>
    </source>
</evidence>
<organism evidence="2 3">
    <name type="scientific">Dryococelus australis</name>
    <dbReference type="NCBI Taxonomy" id="614101"/>
    <lineage>
        <taxon>Eukaryota</taxon>
        <taxon>Metazoa</taxon>
        <taxon>Ecdysozoa</taxon>
        <taxon>Arthropoda</taxon>
        <taxon>Hexapoda</taxon>
        <taxon>Insecta</taxon>
        <taxon>Pterygota</taxon>
        <taxon>Neoptera</taxon>
        <taxon>Polyneoptera</taxon>
        <taxon>Phasmatodea</taxon>
        <taxon>Verophasmatodea</taxon>
        <taxon>Anareolatae</taxon>
        <taxon>Phasmatidae</taxon>
        <taxon>Eurycanthinae</taxon>
        <taxon>Dryococelus</taxon>
    </lineage>
</organism>
<name>A0ABQ9I0A2_9NEOP</name>
<dbReference type="EMBL" id="JARBHB010000003">
    <property type="protein sequence ID" value="KAJ8890055.1"/>
    <property type="molecule type" value="Genomic_DNA"/>
</dbReference>
<feature type="region of interest" description="Disordered" evidence="1">
    <location>
        <begin position="253"/>
        <end position="277"/>
    </location>
</feature>
<keyword evidence="3" id="KW-1185">Reference proteome</keyword>
<proteinExistence type="predicted"/>
<evidence type="ECO:0000313" key="2">
    <source>
        <dbReference type="EMBL" id="KAJ8890055.1"/>
    </source>
</evidence>
<reference evidence="2 3" key="1">
    <citation type="submission" date="2023-02" db="EMBL/GenBank/DDBJ databases">
        <title>LHISI_Scaffold_Assembly.</title>
        <authorList>
            <person name="Stuart O.P."/>
            <person name="Cleave R."/>
            <person name="Magrath M.J.L."/>
            <person name="Mikheyev A.S."/>
        </authorList>
    </citation>
    <scope>NUCLEOTIDE SEQUENCE [LARGE SCALE GENOMIC DNA]</scope>
    <source>
        <strain evidence="2">Daus_M_001</strain>
        <tissue evidence="2">Leg muscle</tissue>
    </source>
</reference>
<comment type="caution">
    <text evidence="2">The sequence shown here is derived from an EMBL/GenBank/DDBJ whole genome shotgun (WGS) entry which is preliminary data.</text>
</comment>
<gene>
    <name evidence="2" type="ORF">PR048_009561</name>
</gene>
<evidence type="ECO:0008006" key="4">
    <source>
        <dbReference type="Google" id="ProtNLM"/>
    </source>
</evidence>
<evidence type="ECO:0000313" key="3">
    <source>
        <dbReference type="Proteomes" id="UP001159363"/>
    </source>
</evidence>